<dbReference type="AlphaFoldDB" id="A0AB73AD68"/>
<name>A0AB73AD68_ENTFC</name>
<evidence type="ECO:0000313" key="1">
    <source>
        <dbReference type="EMBL" id="EPI16312.1"/>
    </source>
</evidence>
<comment type="caution">
    <text evidence="1">The sequence shown here is derived from an EMBL/GenBank/DDBJ whole genome shotgun (WGS) entry which is preliminary data.</text>
</comment>
<reference evidence="1 2" key="1">
    <citation type="submission" date="2013-06" db="EMBL/GenBank/DDBJ databases">
        <authorList>
            <person name="Weinstock G."/>
            <person name="Sodergren E."/>
            <person name="Lobos E.A."/>
            <person name="Fulton L."/>
            <person name="Fulton R."/>
            <person name="Courtney L."/>
            <person name="Fronick C."/>
            <person name="O'Laughlin M."/>
            <person name="Godfrey J."/>
            <person name="Wilson R.M."/>
            <person name="Miner T."/>
            <person name="Farmer C."/>
            <person name="Delehaunty K."/>
            <person name="Cordes M."/>
            <person name="Minx P."/>
            <person name="Tomlinson C."/>
            <person name="Chen J."/>
            <person name="Wollam A."/>
            <person name="Pepin K.H."/>
            <person name="Bhonagiri V."/>
            <person name="Zhang X."/>
            <person name="Warren W."/>
            <person name="Mitreva M."/>
            <person name="Mardis E.R."/>
            <person name="Wilson R.K."/>
        </authorList>
    </citation>
    <scope>NUCLEOTIDE SEQUENCE [LARGE SCALE GENOMIC DNA]</scope>
    <source>
        <strain evidence="1 2">SD2A-2</strain>
    </source>
</reference>
<protein>
    <submittedName>
        <fullName evidence="1">Uncharacterized protein</fullName>
    </submittedName>
</protein>
<proteinExistence type="predicted"/>
<evidence type="ECO:0000313" key="2">
    <source>
        <dbReference type="Proteomes" id="UP000014622"/>
    </source>
</evidence>
<gene>
    <name evidence="1" type="ORF">D356_00121</name>
</gene>
<organism evidence="1 2">
    <name type="scientific">Enterococcus faecium SD2A-2</name>
    <dbReference type="NCBI Taxonomy" id="1244154"/>
    <lineage>
        <taxon>Bacteria</taxon>
        <taxon>Bacillati</taxon>
        <taxon>Bacillota</taxon>
        <taxon>Bacilli</taxon>
        <taxon>Lactobacillales</taxon>
        <taxon>Enterococcaceae</taxon>
        <taxon>Enterococcus</taxon>
    </lineage>
</organism>
<dbReference type="Proteomes" id="UP000014622">
    <property type="component" value="Unassembled WGS sequence"/>
</dbReference>
<sequence>MIQKKGATMAREEALKIGKVIADNWWTNNRPIILSKQHIEKQKAWQQIKK</sequence>
<dbReference type="EMBL" id="ATIT01000014">
    <property type="protein sequence ID" value="EPI16312.1"/>
    <property type="molecule type" value="Genomic_DNA"/>
</dbReference>
<accession>A0AB73AD68</accession>